<keyword evidence="4" id="KW-1185">Reference proteome</keyword>
<evidence type="ECO:0000259" key="2">
    <source>
        <dbReference type="Pfam" id="PF01575"/>
    </source>
</evidence>
<dbReference type="PANTHER" id="PTHR42993">
    <property type="entry name" value="MAOC-LIKE DEHYDRATASE DOMAIN-CONTAINING PROTEIN"/>
    <property type="match status" value="1"/>
</dbReference>
<dbReference type="SUPFAM" id="SSF54637">
    <property type="entry name" value="Thioesterase/thiol ester dehydrase-isomerase"/>
    <property type="match status" value="1"/>
</dbReference>
<comment type="similarity">
    <text evidence="1">Belongs to the enoyl-CoA hydratase/isomerase family.</text>
</comment>
<evidence type="ECO:0000256" key="1">
    <source>
        <dbReference type="ARBA" id="ARBA00005254"/>
    </source>
</evidence>
<dbReference type="Pfam" id="PF01575">
    <property type="entry name" value="MaoC_dehydratas"/>
    <property type="match status" value="1"/>
</dbReference>
<feature type="domain" description="MaoC-like" evidence="2">
    <location>
        <begin position="22"/>
        <end position="140"/>
    </location>
</feature>
<name>A0ABX6ID29_9ACTN</name>
<reference evidence="3" key="1">
    <citation type="journal article" date="2021" name="Nat. Microbiol.">
        <title>Cocultivation of an ultrasmall environmental parasitic bacterium with lytic ability against bacteria associated with wastewater foams.</title>
        <authorList>
            <person name="Batinovic S."/>
            <person name="Rose J.J.A."/>
            <person name="Ratcliffe J."/>
            <person name="Seviour R.J."/>
            <person name="Petrovski S."/>
        </authorList>
    </citation>
    <scope>NUCLEOTIDE SEQUENCE</scope>
    <source>
        <strain evidence="3">CON9</strain>
    </source>
</reference>
<dbReference type="Gene3D" id="3.10.129.10">
    <property type="entry name" value="Hotdog Thioesterase"/>
    <property type="match status" value="1"/>
</dbReference>
<dbReference type="PANTHER" id="PTHR42993:SF1">
    <property type="entry name" value="MAOC-LIKE DEHYDRATASE DOMAIN-CONTAINING PROTEIN"/>
    <property type="match status" value="1"/>
</dbReference>
<accession>A0ABX6ID29</accession>
<proteinExistence type="inferred from homology"/>
<gene>
    <name evidence="3" type="ORF">GII31_01725</name>
</gene>
<dbReference type="EMBL" id="CP045809">
    <property type="protein sequence ID" value="QHN33811.1"/>
    <property type="molecule type" value="Genomic_DNA"/>
</dbReference>
<dbReference type="InterPro" id="IPR029069">
    <property type="entry name" value="HotDog_dom_sf"/>
</dbReference>
<organism evidence="3 4">
    <name type="scientific">Gordonia pseudamarae</name>
    <dbReference type="NCBI Taxonomy" id="2831662"/>
    <lineage>
        <taxon>Bacteria</taxon>
        <taxon>Bacillati</taxon>
        <taxon>Actinomycetota</taxon>
        <taxon>Actinomycetes</taxon>
        <taxon>Mycobacteriales</taxon>
        <taxon>Gordoniaceae</taxon>
        <taxon>Gordonia</taxon>
    </lineage>
</organism>
<dbReference type="CDD" id="cd03450">
    <property type="entry name" value="NodN"/>
    <property type="match status" value="1"/>
</dbReference>
<protein>
    <submittedName>
        <fullName evidence="3">Dehydratase</fullName>
    </submittedName>
</protein>
<evidence type="ECO:0000313" key="4">
    <source>
        <dbReference type="Proteomes" id="UP001059836"/>
    </source>
</evidence>
<dbReference type="InterPro" id="IPR002539">
    <property type="entry name" value="MaoC-like_dom"/>
</dbReference>
<sequence>MTDSEPRVFTPRVFTSVDELRAAIGTDLGSGDWLEITQERVNAFADATGDHQWIHVDVERAKDGPFGATIAHGYLTLSLLPVIAGGIFVVEGPKMVINYGANKVRFPHPVPVGSRIRANAVITSVDETKAGVNVVVTNTVEIEGVEKPALVSENIRLLVY</sequence>
<dbReference type="Proteomes" id="UP001059836">
    <property type="component" value="Chromosome"/>
</dbReference>
<dbReference type="InterPro" id="IPR039375">
    <property type="entry name" value="NodN-like"/>
</dbReference>
<dbReference type="RefSeq" id="WP_213246226.1">
    <property type="nucleotide sequence ID" value="NZ_CP045806.1"/>
</dbReference>
<evidence type="ECO:0000313" key="3">
    <source>
        <dbReference type="EMBL" id="QHN33811.1"/>
    </source>
</evidence>